<keyword evidence="1" id="KW-0812">Transmembrane</keyword>
<dbReference type="Pfam" id="PF04367">
    <property type="entry name" value="DUF502"/>
    <property type="match status" value="1"/>
</dbReference>
<evidence type="ECO:0008006" key="3">
    <source>
        <dbReference type="Google" id="ProtNLM"/>
    </source>
</evidence>
<reference evidence="2" key="1">
    <citation type="submission" date="2018-05" db="EMBL/GenBank/DDBJ databases">
        <authorList>
            <person name="Lanie J.A."/>
            <person name="Ng W.-L."/>
            <person name="Kazmierczak K.M."/>
            <person name="Andrzejewski T.M."/>
            <person name="Davidsen T.M."/>
            <person name="Wayne K.J."/>
            <person name="Tettelin H."/>
            <person name="Glass J.I."/>
            <person name="Rusch D."/>
            <person name="Podicherti R."/>
            <person name="Tsui H.-C.T."/>
            <person name="Winkler M.E."/>
        </authorList>
    </citation>
    <scope>NUCLEOTIDE SEQUENCE</scope>
</reference>
<evidence type="ECO:0000256" key="1">
    <source>
        <dbReference type="SAM" id="Phobius"/>
    </source>
</evidence>
<gene>
    <name evidence="2" type="ORF">METZ01_LOCUS320924</name>
</gene>
<dbReference type="PANTHER" id="PTHR31876:SF26">
    <property type="entry name" value="PROTEIN LIKE COV 2"/>
    <property type="match status" value="1"/>
</dbReference>
<evidence type="ECO:0000313" key="2">
    <source>
        <dbReference type="EMBL" id="SVC68070.1"/>
    </source>
</evidence>
<feature type="transmembrane region" description="Helical" evidence="1">
    <location>
        <begin position="65"/>
        <end position="83"/>
    </location>
</feature>
<dbReference type="EMBL" id="UINC01104707">
    <property type="protein sequence ID" value="SVC68070.1"/>
    <property type="molecule type" value="Genomic_DNA"/>
</dbReference>
<keyword evidence="1" id="KW-1133">Transmembrane helix</keyword>
<name>A0A382P5F2_9ZZZZ</name>
<sequence length="214" mass="23281">MEDKRKGTGNYNLTRSITRHIRVTMIGGLLLTLPIIITYIVLRWLFDAIDGLLQPAIEGSFGKTIPGLGVVVLILILYLVGIAEENYLTRRAINIGREMLLRVPIISTVYSPAKQLIDAFSGTGDSGFRQVVMIEYPRENAWTIGFLTASTSDGEGSPLSIIYIPTAPTPNSGWIAMIPEQDVRFTDLSVADAMHLVLSGGIIAPPLISTTPAQ</sequence>
<protein>
    <recommendedName>
        <fullName evidence="3">DUF502 domain-containing protein</fullName>
    </recommendedName>
</protein>
<dbReference type="PANTHER" id="PTHR31876">
    <property type="entry name" value="COV-LIKE PROTEIN 1"/>
    <property type="match status" value="1"/>
</dbReference>
<organism evidence="2">
    <name type="scientific">marine metagenome</name>
    <dbReference type="NCBI Taxonomy" id="408172"/>
    <lineage>
        <taxon>unclassified sequences</taxon>
        <taxon>metagenomes</taxon>
        <taxon>ecological metagenomes</taxon>
    </lineage>
</organism>
<proteinExistence type="predicted"/>
<feature type="transmembrane region" description="Helical" evidence="1">
    <location>
        <begin position="21"/>
        <end position="45"/>
    </location>
</feature>
<dbReference type="AlphaFoldDB" id="A0A382P5F2"/>
<accession>A0A382P5F2</accession>
<keyword evidence="1" id="KW-0472">Membrane</keyword>
<dbReference type="InterPro" id="IPR007462">
    <property type="entry name" value="COV1-like"/>
</dbReference>